<comment type="similarity">
    <text evidence="1">Belongs to the UPF0047 family.</text>
</comment>
<dbReference type="Pfam" id="PF01894">
    <property type="entry name" value="YjbQ"/>
    <property type="match status" value="1"/>
</dbReference>
<reference evidence="2 3" key="1">
    <citation type="submission" date="2020-01" db="EMBL/GenBank/DDBJ databases">
        <title>Genomes assembled from Gulf of Kutch pelagic sediment metagenomes.</title>
        <authorList>
            <person name="Chandrashekar M."/>
            <person name="Mahajan M.S."/>
            <person name="Dave K.J."/>
            <person name="Vatsa P."/>
            <person name="Nathani N.M."/>
        </authorList>
    </citation>
    <scope>NUCLEOTIDE SEQUENCE [LARGE SCALE GENOMIC DNA]</scope>
    <source>
        <strain evidence="2">KS3-K002</strain>
    </source>
</reference>
<proteinExistence type="inferred from homology"/>
<dbReference type="Proteomes" id="UP000702544">
    <property type="component" value="Unassembled WGS sequence"/>
</dbReference>
<evidence type="ECO:0000313" key="3">
    <source>
        <dbReference type="Proteomes" id="UP000702544"/>
    </source>
</evidence>
<dbReference type="Gene3D" id="2.60.120.460">
    <property type="entry name" value="YjbQ-like"/>
    <property type="match status" value="1"/>
</dbReference>
<dbReference type="PANTHER" id="PTHR30615:SF8">
    <property type="entry name" value="UPF0047 PROTEIN C4A8.02C"/>
    <property type="match status" value="1"/>
</dbReference>
<name>A0AAE5CCG6_9BACT</name>
<organism evidence="2 3">
    <name type="scientific">Candidatus Kutchimonas denitrificans</name>
    <dbReference type="NCBI Taxonomy" id="3056748"/>
    <lineage>
        <taxon>Bacteria</taxon>
        <taxon>Pseudomonadati</taxon>
        <taxon>Gemmatimonadota</taxon>
        <taxon>Gemmatimonadia</taxon>
        <taxon>Candidatus Palauibacterales</taxon>
        <taxon>Candidatus Palauibacteraceae</taxon>
        <taxon>Candidatus Kutchimonas</taxon>
    </lineage>
</organism>
<evidence type="ECO:0000256" key="1">
    <source>
        <dbReference type="ARBA" id="ARBA00005534"/>
    </source>
</evidence>
<dbReference type="NCBIfam" id="TIGR00149">
    <property type="entry name" value="TIGR00149_YjbQ"/>
    <property type="match status" value="1"/>
</dbReference>
<dbReference type="InterPro" id="IPR001602">
    <property type="entry name" value="UPF0047_YjbQ-like"/>
</dbReference>
<comment type="caution">
    <text evidence="2">The sequence shown here is derived from an EMBL/GenBank/DDBJ whole genome shotgun (WGS) entry which is preliminary data.</text>
</comment>
<gene>
    <name evidence="2" type="ORF">GWO12_03465</name>
</gene>
<accession>A0AAE5CCG6</accession>
<dbReference type="EMBL" id="JAACAK010000026">
    <property type="protein sequence ID" value="NIR74159.1"/>
    <property type="molecule type" value="Genomic_DNA"/>
</dbReference>
<dbReference type="InterPro" id="IPR035917">
    <property type="entry name" value="YjbQ-like_sf"/>
</dbReference>
<dbReference type="PANTHER" id="PTHR30615">
    <property type="entry name" value="UNCHARACTERIZED PROTEIN YJBQ-RELATED"/>
    <property type="match status" value="1"/>
</dbReference>
<sequence>MKTLQIKTSRRSELVDITARVREAVRETGIADGVAHLWSFHTTCGLTVNEGADPDVARDVDWKLSQLVPRDDDYHHAEGNSDSHVKTSLLNPGAALLVSDGDLVLGTWQAVFLCEFDGPRTRKVGVQVLRAG</sequence>
<dbReference type="PIRSF" id="PIRSF004681">
    <property type="entry name" value="UCP004681"/>
    <property type="match status" value="1"/>
</dbReference>
<dbReference type="SUPFAM" id="SSF111038">
    <property type="entry name" value="YjbQ-like"/>
    <property type="match status" value="1"/>
</dbReference>
<evidence type="ECO:0000313" key="2">
    <source>
        <dbReference type="EMBL" id="NIR74159.1"/>
    </source>
</evidence>
<protein>
    <submittedName>
        <fullName evidence="2">YjbQ family protein</fullName>
    </submittedName>
</protein>
<dbReference type="AlphaFoldDB" id="A0AAE5CCG6"/>